<evidence type="ECO:0000256" key="3">
    <source>
        <dbReference type="ARBA" id="ARBA00022705"/>
    </source>
</evidence>
<dbReference type="Gene3D" id="1.10.8.60">
    <property type="match status" value="1"/>
</dbReference>
<dbReference type="GO" id="GO:0005524">
    <property type="term" value="F:ATP binding"/>
    <property type="evidence" value="ECO:0007669"/>
    <property type="project" value="UniProtKB-UniRule"/>
</dbReference>
<comment type="subunit">
    <text evidence="7">Heteromultimer composed of small subunits (RfcS) and large subunits (RfcL).</text>
</comment>
<dbReference type="GO" id="GO:0003689">
    <property type="term" value="F:DNA clamp loader activity"/>
    <property type="evidence" value="ECO:0007669"/>
    <property type="project" value="UniProtKB-UniRule"/>
</dbReference>
<dbReference type="Pfam" id="PF21960">
    <property type="entry name" value="RCF1-5-like_lid"/>
    <property type="match status" value="1"/>
</dbReference>
<keyword evidence="3 7" id="KW-0235">DNA replication</keyword>
<evidence type="ECO:0000313" key="10">
    <source>
        <dbReference type="EMBL" id="SEV85646.1"/>
    </source>
</evidence>
<evidence type="ECO:0000259" key="9">
    <source>
        <dbReference type="SMART" id="SM00382"/>
    </source>
</evidence>
<dbReference type="RefSeq" id="WP_049989269.1">
    <property type="nucleotide sequence ID" value="NZ_FOIS01000001.1"/>
</dbReference>
<comment type="function">
    <text evidence="7">Part of the RFC clamp loader complex which loads the PCNA sliding clamp onto DNA.</text>
</comment>
<feature type="region of interest" description="Disordered" evidence="8">
    <location>
        <begin position="419"/>
        <end position="495"/>
    </location>
</feature>
<dbReference type="NCBIfam" id="NF003229">
    <property type="entry name" value="PRK04195.1-5"/>
    <property type="match status" value="1"/>
</dbReference>
<comment type="similarity">
    <text evidence="1 7">Belongs to the activator 1 small subunits family. RfcL subfamily.</text>
</comment>
<feature type="compositionally biased region" description="Acidic residues" evidence="8">
    <location>
        <begin position="463"/>
        <end position="488"/>
    </location>
</feature>
<evidence type="ECO:0000256" key="2">
    <source>
        <dbReference type="ARBA" id="ARBA00014793"/>
    </source>
</evidence>
<dbReference type="Proteomes" id="UP000183275">
    <property type="component" value="Unassembled WGS sequence"/>
</dbReference>
<dbReference type="SUPFAM" id="SSF52540">
    <property type="entry name" value="P-loop containing nucleoside triphosphate hydrolases"/>
    <property type="match status" value="1"/>
</dbReference>
<dbReference type="GO" id="GO:0006260">
    <property type="term" value="P:DNA replication"/>
    <property type="evidence" value="ECO:0007669"/>
    <property type="project" value="UniProtKB-UniRule"/>
</dbReference>
<dbReference type="SMART" id="SM00382">
    <property type="entry name" value="AAA"/>
    <property type="match status" value="1"/>
</dbReference>
<feature type="binding site" evidence="7">
    <location>
        <begin position="43"/>
        <end position="50"/>
    </location>
    <ligand>
        <name>ATP</name>
        <dbReference type="ChEBI" id="CHEBI:30616"/>
    </ligand>
</feature>
<keyword evidence="4 7" id="KW-0547">Nucleotide-binding</keyword>
<evidence type="ECO:0000256" key="7">
    <source>
        <dbReference type="HAMAP-Rule" id="MF_01508"/>
    </source>
</evidence>
<proteinExistence type="inferred from homology"/>
<evidence type="ECO:0000256" key="4">
    <source>
        <dbReference type="ARBA" id="ARBA00022741"/>
    </source>
</evidence>
<gene>
    <name evidence="7" type="primary">rfcL</name>
    <name evidence="10" type="ORF">SAMN05216285_0749</name>
</gene>
<dbReference type="NCBIfam" id="NF003231">
    <property type="entry name" value="PRK04195.2-1"/>
    <property type="match status" value="1"/>
</dbReference>
<sequence length="495" mass="54617">MDWTEKYRPTTLSEVRGNNKARDKLEEWAETWDEHQKSVIVHGSPGVGKTSAAHALADDMGWPVMELNASDNRQADVIERIAGEASKSGTLTGGEAGRRLVILDEADNFHGNADYGGSREVTRVVKDANQPVVLVANEFYDMSQSLRNACETIEFRDVSKRSIVPVLRDICRREDVEFEETALEKIAESTSGDLRSAVNDLQAVAEEAERLTVDDVVTSERDTTEGIFDFLDALIKEEDAEGALRASYDVDENPDEMLNWIEDNVPKDYAGAELADAYEFLANADRWLGRVRSTQNYSFWRYATDNMTAGVAASRREPKGGWTRYGPPSYWSKLGRSKGTRNTRDSIAERIAEREGASVATARREILPFLSTMTHHCKNRELTIRMAAAYDLDESEVSFVTGSGKDTNKVQSIVEEAEERTAEETVEHSGNAFFEADRSSGDQAATADTDDDGNDQQTLAAAEGDDGSTAEPDSVADDATADEPDEDQSGLSDFL</sequence>
<dbReference type="InterPro" id="IPR027417">
    <property type="entry name" value="P-loop_NTPase"/>
</dbReference>
<dbReference type="NCBIfam" id="NF003228">
    <property type="entry name" value="PRK04195.1-4"/>
    <property type="match status" value="1"/>
</dbReference>
<dbReference type="InterPro" id="IPR003593">
    <property type="entry name" value="AAA+_ATPase"/>
</dbReference>
<keyword evidence="5 7" id="KW-0067">ATP-binding</keyword>
<dbReference type="PANTHER" id="PTHR23389">
    <property type="entry name" value="CHROMOSOME TRANSMISSION FIDELITY FACTOR 18"/>
    <property type="match status" value="1"/>
</dbReference>
<reference evidence="11" key="1">
    <citation type="submission" date="2016-10" db="EMBL/GenBank/DDBJ databases">
        <authorList>
            <person name="Varghese N."/>
        </authorList>
    </citation>
    <scope>NUCLEOTIDE SEQUENCE [LARGE SCALE GENOMIC DNA]</scope>
    <source>
        <strain evidence="11">CGMCC 1.12284</strain>
    </source>
</reference>
<dbReference type="PANTHER" id="PTHR23389:SF6">
    <property type="entry name" value="REPLICATION FACTOR C SUBUNIT 1"/>
    <property type="match status" value="1"/>
</dbReference>
<dbReference type="eggNOG" id="arCOG00470">
    <property type="taxonomic scope" value="Archaea"/>
</dbReference>
<evidence type="ECO:0000256" key="5">
    <source>
        <dbReference type="ARBA" id="ARBA00022840"/>
    </source>
</evidence>
<feature type="domain" description="AAA+ ATPase" evidence="9">
    <location>
        <begin position="35"/>
        <end position="159"/>
    </location>
</feature>
<keyword evidence="11" id="KW-1185">Reference proteome</keyword>
<evidence type="ECO:0000313" key="11">
    <source>
        <dbReference type="Proteomes" id="UP000183275"/>
    </source>
</evidence>
<organism evidence="10 11">
    <name type="scientific">Natrinema salifodinae</name>
    <dbReference type="NCBI Taxonomy" id="1202768"/>
    <lineage>
        <taxon>Archaea</taxon>
        <taxon>Methanobacteriati</taxon>
        <taxon>Methanobacteriota</taxon>
        <taxon>Stenosarchaea group</taxon>
        <taxon>Halobacteria</taxon>
        <taxon>Halobacteriales</taxon>
        <taxon>Natrialbaceae</taxon>
        <taxon>Natrinema</taxon>
    </lineage>
</organism>
<accession>A0A1I0MD35</accession>
<dbReference type="CDD" id="cd00009">
    <property type="entry name" value="AAA"/>
    <property type="match status" value="1"/>
</dbReference>
<name>A0A1I0MD35_9EURY</name>
<dbReference type="Pfam" id="PF00004">
    <property type="entry name" value="AAA"/>
    <property type="match status" value="1"/>
</dbReference>
<dbReference type="GO" id="GO:0016887">
    <property type="term" value="F:ATP hydrolysis activity"/>
    <property type="evidence" value="ECO:0007669"/>
    <property type="project" value="InterPro"/>
</dbReference>
<dbReference type="AlphaFoldDB" id="A0A1I0MD35"/>
<dbReference type="STRING" id="1202768.SAMN05216285_0749"/>
<evidence type="ECO:0000256" key="1">
    <source>
        <dbReference type="ARBA" id="ARBA00006878"/>
    </source>
</evidence>
<dbReference type="HAMAP" id="MF_01508">
    <property type="entry name" value="RfcL"/>
    <property type="match status" value="1"/>
</dbReference>
<protein>
    <recommendedName>
        <fullName evidence="2 7">Replication factor C large subunit</fullName>
        <shortName evidence="7">RFC large subunit</shortName>
    </recommendedName>
    <alternativeName>
        <fullName evidence="6 7">Clamp loader large subunit</fullName>
    </alternativeName>
</protein>
<dbReference type="InterPro" id="IPR003959">
    <property type="entry name" value="ATPase_AAA_core"/>
</dbReference>
<dbReference type="OrthoDB" id="8658at2157"/>
<dbReference type="EMBL" id="FOIS01000001">
    <property type="protein sequence ID" value="SEV85646.1"/>
    <property type="molecule type" value="Genomic_DNA"/>
</dbReference>
<evidence type="ECO:0000256" key="6">
    <source>
        <dbReference type="ARBA" id="ARBA00032141"/>
    </source>
</evidence>
<dbReference type="CDD" id="cd18140">
    <property type="entry name" value="HLD_clamp_RFC"/>
    <property type="match status" value="1"/>
</dbReference>
<dbReference type="InterPro" id="IPR023935">
    <property type="entry name" value="Rep_factor-C_lsu"/>
</dbReference>
<dbReference type="InterPro" id="IPR047854">
    <property type="entry name" value="RFC_lid"/>
</dbReference>
<dbReference type="Gene3D" id="3.40.50.300">
    <property type="entry name" value="P-loop containing nucleotide triphosphate hydrolases"/>
    <property type="match status" value="1"/>
</dbReference>
<evidence type="ECO:0000256" key="8">
    <source>
        <dbReference type="SAM" id="MobiDB-lite"/>
    </source>
</evidence>